<accession>A0A9Q0K6Q9</accession>
<dbReference type="OrthoDB" id="1869542at2759"/>
<organism evidence="1 2">
    <name type="scientific">Protea cynaroides</name>
    <dbReference type="NCBI Taxonomy" id="273540"/>
    <lineage>
        <taxon>Eukaryota</taxon>
        <taxon>Viridiplantae</taxon>
        <taxon>Streptophyta</taxon>
        <taxon>Embryophyta</taxon>
        <taxon>Tracheophyta</taxon>
        <taxon>Spermatophyta</taxon>
        <taxon>Magnoliopsida</taxon>
        <taxon>Proteales</taxon>
        <taxon>Proteaceae</taxon>
        <taxon>Protea</taxon>
    </lineage>
</organism>
<evidence type="ECO:0000313" key="2">
    <source>
        <dbReference type="Proteomes" id="UP001141806"/>
    </source>
</evidence>
<dbReference type="EMBL" id="JAMYWD010000008">
    <property type="protein sequence ID" value="KAJ4963708.1"/>
    <property type="molecule type" value="Genomic_DNA"/>
</dbReference>
<name>A0A9Q0K6Q9_9MAGN</name>
<reference evidence="1" key="1">
    <citation type="journal article" date="2023" name="Plant J.">
        <title>The genome of the king protea, Protea cynaroides.</title>
        <authorList>
            <person name="Chang J."/>
            <person name="Duong T.A."/>
            <person name="Schoeman C."/>
            <person name="Ma X."/>
            <person name="Roodt D."/>
            <person name="Barker N."/>
            <person name="Li Z."/>
            <person name="Van de Peer Y."/>
            <person name="Mizrachi E."/>
        </authorList>
    </citation>
    <scope>NUCLEOTIDE SEQUENCE</scope>
    <source>
        <tissue evidence="1">Young leaves</tissue>
    </source>
</reference>
<evidence type="ECO:0000313" key="1">
    <source>
        <dbReference type="EMBL" id="KAJ4963708.1"/>
    </source>
</evidence>
<dbReference type="PANTHER" id="PTHR36387:SF2">
    <property type="entry name" value="UDP-N-ACETYLMURAMOYL-L-ALANYL-D-GLUTAMATE-2, 6-DIAMINOPIMELATE LIGASE"/>
    <property type="match status" value="1"/>
</dbReference>
<dbReference type="Proteomes" id="UP001141806">
    <property type="component" value="Unassembled WGS sequence"/>
</dbReference>
<sequence>MALSICFCMQLMRGKSSCQTLRKRNSLVESNGPDDDLQARTCDFDIPPAQCLQNFLEFLKQRKMQVSRSSSVLNNPNQALRLLSSCDLLSKNLLQPTGMV</sequence>
<dbReference type="PANTHER" id="PTHR36387">
    <property type="entry name" value="UDP-N-ACETYLMURAMOYL-L-ALANYL-D-GLUTAMATE-2, 6-DIAMINOPIMELATE LIGASE"/>
    <property type="match status" value="1"/>
</dbReference>
<keyword evidence="2" id="KW-1185">Reference proteome</keyword>
<protein>
    <submittedName>
        <fullName evidence="1">Uncharacterized protein</fullName>
    </submittedName>
</protein>
<gene>
    <name evidence="1" type="ORF">NE237_023647</name>
</gene>
<dbReference type="AlphaFoldDB" id="A0A9Q0K6Q9"/>
<comment type="caution">
    <text evidence="1">The sequence shown here is derived from an EMBL/GenBank/DDBJ whole genome shotgun (WGS) entry which is preliminary data.</text>
</comment>
<proteinExistence type="predicted"/>